<evidence type="ECO:0000256" key="3">
    <source>
        <dbReference type="ARBA" id="ARBA00022722"/>
    </source>
</evidence>
<name>D5V5W2_ARCNC</name>
<dbReference type="InterPro" id="IPR037004">
    <property type="entry name" value="Exonuc_VII_ssu_sf"/>
</dbReference>
<dbReference type="OrthoDB" id="5349159at2"/>
<gene>
    <name evidence="7" type="ordered locus">Arnit_1472</name>
</gene>
<evidence type="ECO:0000256" key="1">
    <source>
        <dbReference type="ARBA" id="ARBA00009998"/>
    </source>
</evidence>
<keyword evidence="8" id="KW-1185">Reference proteome</keyword>
<dbReference type="eggNOG" id="COG1722">
    <property type="taxonomic scope" value="Bacteria"/>
</dbReference>
<keyword evidence="2" id="KW-0963">Cytoplasm</keyword>
<dbReference type="Proteomes" id="UP000000939">
    <property type="component" value="Chromosome"/>
</dbReference>
<proteinExistence type="inferred from homology"/>
<dbReference type="EC" id="3.1.11.6" evidence="6"/>
<reference evidence="7 8" key="1">
    <citation type="journal article" date="2010" name="Stand. Genomic Sci.">
        <title>Complete genome sequence of Arcobacter nitrofigilis type strain (CI).</title>
        <authorList>
            <person name="Pati A."/>
            <person name="Gronow S."/>
            <person name="Lapidus A."/>
            <person name="Copeland A."/>
            <person name="Glavina Del Rio T."/>
            <person name="Nolan M."/>
            <person name="Lucas S."/>
            <person name="Tice H."/>
            <person name="Cheng J.F."/>
            <person name="Han C."/>
            <person name="Chertkov O."/>
            <person name="Bruce D."/>
            <person name="Tapia R."/>
            <person name="Goodwin L."/>
            <person name="Pitluck S."/>
            <person name="Liolios K."/>
            <person name="Ivanova N."/>
            <person name="Mavromatis K."/>
            <person name="Chen A."/>
            <person name="Palaniappan K."/>
            <person name="Land M."/>
            <person name="Hauser L."/>
            <person name="Chang Y.J."/>
            <person name="Jeffries C.D."/>
            <person name="Detter J.C."/>
            <person name="Rohde M."/>
            <person name="Goker M."/>
            <person name="Bristow J."/>
            <person name="Eisen J.A."/>
            <person name="Markowitz V."/>
            <person name="Hugenholtz P."/>
            <person name="Klenk H.P."/>
            <person name="Kyrpides N.C."/>
        </authorList>
    </citation>
    <scope>NUCLEOTIDE SEQUENCE [LARGE SCALE GENOMIC DNA]</scope>
    <source>
        <strain evidence="8">ATCC 33309 / DSM 7299 / CCUG 15893 / LMG 7604 / NCTC 12251 / CI</strain>
    </source>
</reference>
<evidence type="ECO:0000313" key="8">
    <source>
        <dbReference type="Proteomes" id="UP000000939"/>
    </source>
</evidence>
<dbReference type="GO" id="GO:0006308">
    <property type="term" value="P:DNA catabolic process"/>
    <property type="evidence" value="ECO:0007669"/>
    <property type="project" value="UniProtKB-UniRule"/>
</dbReference>
<dbReference type="Gene3D" id="1.10.287.1040">
    <property type="entry name" value="Exonuclease VII, small subunit"/>
    <property type="match status" value="1"/>
</dbReference>
<evidence type="ECO:0000256" key="6">
    <source>
        <dbReference type="NCBIfam" id="TIGR01280"/>
    </source>
</evidence>
<dbReference type="STRING" id="572480.Arnit_1472"/>
<evidence type="ECO:0000256" key="4">
    <source>
        <dbReference type="ARBA" id="ARBA00022801"/>
    </source>
</evidence>
<dbReference type="HOGENOM" id="CLU_145918_6_1_7"/>
<keyword evidence="3" id="KW-0540">Nuclease</keyword>
<organism evidence="7 8">
    <name type="scientific">Arcobacter nitrofigilis (strain ATCC 33309 / DSM 7299 / CCUG 15893 / LMG 7604 / NCTC 12251 / CI)</name>
    <name type="common">Campylobacter nitrofigilis</name>
    <dbReference type="NCBI Taxonomy" id="572480"/>
    <lineage>
        <taxon>Bacteria</taxon>
        <taxon>Pseudomonadati</taxon>
        <taxon>Campylobacterota</taxon>
        <taxon>Epsilonproteobacteria</taxon>
        <taxon>Campylobacterales</taxon>
        <taxon>Arcobacteraceae</taxon>
        <taxon>Arcobacter</taxon>
    </lineage>
</organism>
<dbReference type="EMBL" id="CP001999">
    <property type="protein sequence ID" value="ADG93129.1"/>
    <property type="molecule type" value="Genomic_DNA"/>
</dbReference>
<evidence type="ECO:0000313" key="7">
    <source>
        <dbReference type="EMBL" id="ADG93129.1"/>
    </source>
</evidence>
<keyword evidence="5 7" id="KW-0269">Exonuclease</keyword>
<keyword evidence="4" id="KW-0378">Hydrolase</keyword>
<accession>D5V5W2</accession>
<dbReference type="KEGG" id="ant:Arnit_1472"/>
<dbReference type="AlphaFoldDB" id="D5V5W2"/>
<dbReference type="GO" id="GO:0008855">
    <property type="term" value="F:exodeoxyribonuclease VII activity"/>
    <property type="evidence" value="ECO:0007669"/>
    <property type="project" value="UniProtKB-UniRule"/>
</dbReference>
<dbReference type="RefSeq" id="WP_013135274.1">
    <property type="nucleotide sequence ID" value="NC_014166.1"/>
</dbReference>
<dbReference type="InterPro" id="IPR003761">
    <property type="entry name" value="Exonuc_VII_S"/>
</dbReference>
<evidence type="ECO:0000256" key="5">
    <source>
        <dbReference type="ARBA" id="ARBA00022839"/>
    </source>
</evidence>
<dbReference type="NCBIfam" id="TIGR01280">
    <property type="entry name" value="xseB"/>
    <property type="match status" value="1"/>
</dbReference>
<evidence type="ECO:0000256" key="2">
    <source>
        <dbReference type="ARBA" id="ARBA00022490"/>
    </source>
</evidence>
<comment type="similarity">
    <text evidence="1">Belongs to the XseB family.</text>
</comment>
<dbReference type="SUPFAM" id="SSF116842">
    <property type="entry name" value="XseB-like"/>
    <property type="match status" value="1"/>
</dbReference>
<sequence length="66" mass="7649">MSEEIKEEQSFEEKVEKAKELLEKLANPDITLSSSVEIYKNGMKELDDAQKLLETSKLQFKELSEK</sequence>
<dbReference type="Pfam" id="PF02609">
    <property type="entry name" value="Exonuc_VII_S"/>
    <property type="match status" value="1"/>
</dbReference>
<protein>
    <recommendedName>
        <fullName evidence="6">Exodeoxyribonuclease VII small subunit</fullName>
        <ecNumber evidence="6">3.1.11.6</ecNumber>
    </recommendedName>
</protein>
<dbReference type="GO" id="GO:0009318">
    <property type="term" value="C:exodeoxyribonuclease VII complex"/>
    <property type="evidence" value="ECO:0007669"/>
    <property type="project" value="UniProtKB-UniRule"/>
</dbReference>